<dbReference type="Proteomes" id="UP000187464">
    <property type="component" value="Chromosome I"/>
</dbReference>
<protein>
    <submittedName>
        <fullName evidence="1">Glycosyltransferase</fullName>
    </submittedName>
</protein>
<dbReference type="InterPro" id="IPR029044">
    <property type="entry name" value="Nucleotide-diphossugar_trans"/>
</dbReference>
<evidence type="ECO:0000313" key="2">
    <source>
        <dbReference type="Proteomes" id="UP000187464"/>
    </source>
</evidence>
<dbReference type="KEGG" id="psac:PSM36_0247"/>
<dbReference type="EMBL" id="LT605205">
    <property type="protein sequence ID" value="SCD19083.1"/>
    <property type="molecule type" value="Genomic_DNA"/>
</dbReference>
<dbReference type="Gene3D" id="3.90.550.10">
    <property type="entry name" value="Spore Coat Polysaccharide Biosynthesis Protein SpsA, Chain A"/>
    <property type="match status" value="1"/>
</dbReference>
<gene>
    <name evidence="1" type="ORF">PSM36_0247</name>
</gene>
<sequence length="297" mass="34526">MSLSPILLFTYNRPSHTLQTLKALQDNALCSKSELFIFSDGYKNETDKKDVEAVREIIRPIEGFKAVHLIENTHNVGLAKNIIDGVTKVIEEYGKVIVIEDDLSTSPYFLTFMNEALDMFENENRIGHIHGYCYPLPELPETFLIKWTGSWGWATWKRAWKEFNPDGEALLNEIKSRNLSRLFDFNGKYPYTRMLQRQVNGKNNSWAIRWNASLFLKDMLSVNAGRSLVRNIGFDGSGIHSGLQDIYTTQLYTDRLTINIPVIEENKAARKSIERYHNKTYSFWAKVRRRIKRHLKI</sequence>
<dbReference type="GO" id="GO:0016740">
    <property type="term" value="F:transferase activity"/>
    <property type="evidence" value="ECO:0007669"/>
    <property type="project" value="UniProtKB-KW"/>
</dbReference>
<dbReference type="AlphaFoldDB" id="A0A1R3SRS1"/>
<keyword evidence="1" id="KW-0808">Transferase</keyword>
<name>A0A1R3SRS1_9BACT</name>
<proteinExistence type="predicted"/>
<accession>A0A1R3SRS1</accession>
<dbReference type="RefSeq" id="WP_076928439.1">
    <property type="nucleotide sequence ID" value="NZ_LT605205.1"/>
</dbReference>
<dbReference type="STRING" id="1642647.PSM36_0247"/>
<dbReference type="SUPFAM" id="SSF53448">
    <property type="entry name" value="Nucleotide-diphospho-sugar transferases"/>
    <property type="match status" value="1"/>
</dbReference>
<keyword evidence="2" id="KW-1185">Reference proteome</keyword>
<evidence type="ECO:0000313" key="1">
    <source>
        <dbReference type="EMBL" id="SCD19083.1"/>
    </source>
</evidence>
<organism evidence="1 2">
    <name type="scientific">Proteiniphilum saccharofermentans</name>
    <dbReference type="NCBI Taxonomy" id="1642647"/>
    <lineage>
        <taxon>Bacteria</taxon>
        <taxon>Pseudomonadati</taxon>
        <taxon>Bacteroidota</taxon>
        <taxon>Bacteroidia</taxon>
        <taxon>Bacteroidales</taxon>
        <taxon>Dysgonomonadaceae</taxon>
        <taxon>Proteiniphilum</taxon>
    </lineage>
</organism>
<reference evidence="1 2" key="1">
    <citation type="submission" date="2016-08" db="EMBL/GenBank/DDBJ databases">
        <authorList>
            <person name="Seilhamer J.J."/>
        </authorList>
    </citation>
    <scope>NUCLEOTIDE SEQUENCE [LARGE SCALE GENOMIC DNA]</scope>
    <source>
        <strain evidence="1">M3/6</strain>
    </source>
</reference>